<evidence type="ECO:0000256" key="3">
    <source>
        <dbReference type="SAM" id="MobiDB-lite"/>
    </source>
</evidence>
<dbReference type="OrthoDB" id="185373at2759"/>
<keyword evidence="4" id="KW-1133">Transmembrane helix</keyword>
<feature type="repeat" description="PPR" evidence="2">
    <location>
        <begin position="273"/>
        <end position="307"/>
    </location>
</feature>
<dbReference type="GO" id="GO:0003723">
    <property type="term" value="F:RNA binding"/>
    <property type="evidence" value="ECO:0007669"/>
    <property type="project" value="InterPro"/>
</dbReference>
<keyword evidence="4" id="KW-0812">Transmembrane</keyword>
<dbReference type="FunFam" id="1.25.40.10:FF:000344">
    <property type="entry name" value="Pentatricopeptide repeat-containing protein"/>
    <property type="match status" value="1"/>
</dbReference>
<feature type="region of interest" description="Disordered" evidence="3">
    <location>
        <begin position="121"/>
        <end position="144"/>
    </location>
</feature>
<evidence type="ECO:0000313" key="5">
    <source>
        <dbReference type="EMBL" id="MQM13092.1"/>
    </source>
</evidence>
<dbReference type="InterPro" id="IPR011990">
    <property type="entry name" value="TPR-like_helical_dom_sf"/>
</dbReference>
<organism evidence="5 6">
    <name type="scientific">Colocasia esculenta</name>
    <name type="common">Wild taro</name>
    <name type="synonym">Arum esculentum</name>
    <dbReference type="NCBI Taxonomy" id="4460"/>
    <lineage>
        <taxon>Eukaryota</taxon>
        <taxon>Viridiplantae</taxon>
        <taxon>Streptophyta</taxon>
        <taxon>Embryophyta</taxon>
        <taxon>Tracheophyta</taxon>
        <taxon>Spermatophyta</taxon>
        <taxon>Magnoliopsida</taxon>
        <taxon>Liliopsida</taxon>
        <taxon>Araceae</taxon>
        <taxon>Aroideae</taxon>
        <taxon>Colocasieae</taxon>
        <taxon>Colocasia</taxon>
    </lineage>
</organism>
<sequence>MIYSSKLKSTDFYKSCPMLLYEFRLRIAHPVRMRPCSTPSNCFSSSSPWLYLLLIFSVTCVRYVIIGARCRRGIAITDGVDVISISLFLGQGEPYELTAIATFDAMEKGIFVSTISRNFDPSPKSIERRQHDRPSLPQQDRPRLRHGFGGVQGFEAQVHGCVVRGGFEGNAYVRSSLVDMYGKCGGRGKEAFALFVQMRHCGVDADEFTYPSILNSLASMGSAADGRAIHCSIVKSGYGEAYVHIGNTLVGMYAKCGDLQCARKMFDQMLSRDVVTWTSLLTGCARHGLHEVGLQLFDEMRAASVESNYVLAVGILSLSVFRLLRTAGGQDLDAKTLLAARFGRQPPVGGHPLDANPSLAARP</sequence>
<evidence type="ECO:0000256" key="4">
    <source>
        <dbReference type="SAM" id="Phobius"/>
    </source>
</evidence>
<protein>
    <recommendedName>
        <fullName evidence="7">Pentatricopeptide repeat-containing protein</fullName>
    </recommendedName>
</protein>
<comment type="caution">
    <text evidence="5">The sequence shown here is derived from an EMBL/GenBank/DDBJ whole genome shotgun (WGS) entry which is preliminary data.</text>
</comment>
<dbReference type="Gene3D" id="3.40.50.200">
    <property type="entry name" value="Peptidase S8/S53 domain"/>
    <property type="match status" value="1"/>
</dbReference>
<dbReference type="Pfam" id="PF01535">
    <property type="entry name" value="PPR"/>
    <property type="match status" value="2"/>
</dbReference>
<feature type="transmembrane region" description="Helical" evidence="4">
    <location>
        <begin position="48"/>
        <end position="65"/>
    </location>
</feature>
<keyword evidence="6" id="KW-1185">Reference proteome</keyword>
<dbReference type="InterPro" id="IPR002885">
    <property type="entry name" value="PPR_rpt"/>
</dbReference>
<proteinExistence type="predicted"/>
<accession>A0A843WR40</accession>
<evidence type="ECO:0000313" key="6">
    <source>
        <dbReference type="Proteomes" id="UP000652761"/>
    </source>
</evidence>
<dbReference type="Gene3D" id="1.25.40.10">
    <property type="entry name" value="Tetratricopeptide repeat domain"/>
    <property type="match status" value="2"/>
</dbReference>
<dbReference type="GO" id="GO:0006508">
    <property type="term" value="P:proteolysis"/>
    <property type="evidence" value="ECO:0007669"/>
    <property type="project" value="InterPro"/>
</dbReference>
<feature type="compositionally biased region" description="Basic and acidic residues" evidence="3">
    <location>
        <begin position="125"/>
        <end position="134"/>
    </location>
</feature>
<dbReference type="Proteomes" id="UP000652761">
    <property type="component" value="Unassembled WGS sequence"/>
</dbReference>
<feature type="repeat" description="PPR" evidence="2">
    <location>
        <begin position="170"/>
        <end position="205"/>
    </location>
</feature>
<dbReference type="EMBL" id="NMUH01005559">
    <property type="protein sequence ID" value="MQM13092.1"/>
    <property type="molecule type" value="Genomic_DNA"/>
</dbReference>
<keyword evidence="4" id="KW-0472">Membrane</keyword>
<dbReference type="InterPro" id="IPR036852">
    <property type="entry name" value="Peptidase_S8/S53_dom_sf"/>
</dbReference>
<reference evidence="5" key="1">
    <citation type="submission" date="2017-07" db="EMBL/GenBank/DDBJ databases">
        <title>Taro Niue Genome Assembly and Annotation.</title>
        <authorList>
            <person name="Atibalentja N."/>
            <person name="Keating K."/>
            <person name="Fields C.J."/>
        </authorList>
    </citation>
    <scope>NUCLEOTIDE SEQUENCE</scope>
    <source>
        <strain evidence="5">Niue_2</strain>
        <tissue evidence="5">Leaf</tissue>
    </source>
</reference>
<evidence type="ECO:0008006" key="7">
    <source>
        <dbReference type="Google" id="ProtNLM"/>
    </source>
</evidence>
<evidence type="ECO:0000256" key="2">
    <source>
        <dbReference type="PROSITE-ProRule" id="PRU00708"/>
    </source>
</evidence>
<gene>
    <name evidence="5" type="ORF">Taro_046015</name>
</gene>
<evidence type="ECO:0000256" key="1">
    <source>
        <dbReference type="ARBA" id="ARBA00022737"/>
    </source>
</evidence>
<dbReference type="PROSITE" id="PS51375">
    <property type="entry name" value="PPR"/>
    <property type="match status" value="2"/>
</dbReference>
<dbReference type="AlphaFoldDB" id="A0A843WR40"/>
<keyword evidence="1" id="KW-0677">Repeat</keyword>
<dbReference type="PANTHER" id="PTHR47926">
    <property type="entry name" value="PENTATRICOPEPTIDE REPEAT-CONTAINING PROTEIN"/>
    <property type="match status" value="1"/>
</dbReference>
<dbReference type="InterPro" id="IPR046960">
    <property type="entry name" value="PPR_At4g14850-like_plant"/>
</dbReference>
<name>A0A843WR40_COLES</name>
<dbReference type="GO" id="GO:0009451">
    <property type="term" value="P:RNA modification"/>
    <property type="evidence" value="ECO:0007669"/>
    <property type="project" value="InterPro"/>
</dbReference>
<dbReference type="GO" id="GO:0004252">
    <property type="term" value="F:serine-type endopeptidase activity"/>
    <property type="evidence" value="ECO:0007669"/>
    <property type="project" value="InterPro"/>
</dbReference>
<dbReference type="NCBIfam" id="TIGR00756">
    <property type="entry name" value="PPR"/>
    <property type="match status" value="2"/>
</dbReference>